<dbReference type="PANTHER" id="PTHR47248:SF8">
    <property type="entry name" value="BPTI_KUNITZ INHIBITOR DOMAIN-CONTAINING PROTEIN-RELATED"/>
    <property type="match status" value="1"/>
</dbReference>
<evidence type="ECO:0000313" key="3">
    <source>
        <dbReference type="EMBL" id="VDL61887.1"/>
    </source>
</evidence>
<dbReference type="InterPro" id="IPR052861">
    <property type="entry name" value="BPTI/Kunitz_domain"/>
</dbReference>
<feature type="chain" id="PRO_5043124482" evidence="2">
    <location>
        <begin position="18"/>
        <end position="190"/>
    </location>
</feature>
<organism evidence="5">
    <name type="scientific">Nippostrongylus brasiliensis</name>
    <name type="common">Rat hookworm</name>
    <dbReference type="NCBI Taxonomy" id="27835"/>
    <lineage>
        <taxon>Eukaryota</taxon>
        <taxon>Metazoa</taxon>
        <taxon>Ecdysozoa</taxon>
        <taxon>Nematoda</taxon>
        <taxon>Chromadorea</taxon>
        <taxon>Rhabditida</taxon>
        <taxon>Rhabditina</taxon>
        <taxon>Rhabditomorpha</taxon>
        <taxon>Strongyloidea</taxon>
        <taxon>Heligmosomidae</taxon>
        <taxon>Nippostrongylus</taxon>
    </lineage>
</organism>
<sequence>MLLYLALTFIGLSYQQAHVPENKYETCSTKLDRADKHTCGGNKEPTGSCHETDETCPAGSSCIKGGLGVGLCCEDANEKEWEKETNPTCDVGDVLMRNTWYGSEVWLGKSCGHRFCPYGYDCIQGQRVAHCCGPIPNYEEKFYPEDDNTIGDMEGGYSPLPPAPPGSSSYTKPPVQTMGKQESGYRHRRY</sequence>
<gene>
    <name evidence="3" type="ORF">NBR_LOCUS63</name>
</gene>
<keyword evidence="4" id="KW-1185">Reference proteome</keyword>
<dbReference type="EMBL" id="UYSL01000010">
    <property type="protein sequence ID" value="VDL61887.1"/>
    <property type="molecule type" value="Genomic_DNA"/>
</dbReference>
<feature type="signal peptide" evidence="2">
    <location>
        <begin position="1"/>
        <end position="17"/>
    </location>
</feature>
<keyword evidence="2" id="KW-0732">Signal</keyword>
<protein>
    <submittedName>
        <fullName evidence="5">Secreted protein</fullName>
    </submittedName>
</protein>
<evidence type="ECO:0000256" key="2">
    <source>
        <dbReference type="SAM" id="SignalP"/>
    </source>
</evidence>
<evidence type="ECO:0000256" key="1">
    <source>
        <dbReference type="SAM" id="MobiDB-lite"/>
    </source>
</evidence>
<dbReference type="STRING" id="27835.A0A0N4XC98"/>
<name>A0A0N4XC98_NIPBR</name>
<reference evidence="5" key="1">
    <citation type="submission" date="2017-02" db="UniProtKB">
        <authorList>
            <consortium name="WormBaseParasite"/>
        </authorList>
    </citation>
    <scope>IDENTIFICATION</scope>
</reference>
<feature type="region of interest" description="Disordered" evidence="1">
    <location>
        <begin position="147"/>
        <end position="190"/>
    </location>
</feature>
<proteinExistence type="predicted"/>
<dbReference type="PANTHER" id="PTHR47248">
    <property type="entry name" value="PROTEIN CBG06772"/>
    <property type="match status" value="1"/>
</dbReference>
<evidence type="ECO:0000313" key="5">
    <source>
        <dbReference type="WBParaSite" id="NBR_0000006201-mRNA-1"/>
    </source>
</evidence>
<dbReference type="AlphaFoldDB" id="A0A0N4XC98"/>
<dbReference type="WBParaSite" id="NBR_0000006201-mRNA-1">
    <property type="protein sequence ID" value="NBR_0000006201-mRNA-1"/>
    <property type="gene ID" value="NBR_0000006201"/>
</dbReference>
<evidence type="ECO:0000313" key="4">
    <source>
        <dbReference type="Proteomes" id="UP000271162"/>
    </source>
</evidence>
<accession>A0A0N4XC98</accession>
<reference evidence="3 4" key="2">
    <citation type="submission" date="2018-11" db="EMBL/GenBank/DDBJ databases">
        <authorList>
            <consortium name="Pathogen Informatics"/>
        </authorList>
    </citation>
    <scope>NUCLEOTIDE SEQUENCE [LARGE SCALE GENOMIC DNA]</scope>
</reference>
<dbReference type="Proteomes" id="UP000271162">
    <property type="component" value="Unassembled WGS sequence"/>
</dbReference>